<dbReference type="PANTHER" id="PTHR43884">
    <property type="entry name" value="ACYL-COA DEHYDROGENASE"/>
    <property type="match status" value="1"/>
</dbReference>
<evidence type="ECO:0000256" key="1">
    <source>
        <dbReference type="ARBA" id="ARBA00022630"/>
    </source>
</evidence>
<dbReference type="SUPFAM" id="SSF56645">
    <property type="entry name" value="Acyl-CoA dehydrogenase NM domain-like"/>
    <property type="match status" value="1"/>
</dbReference>
<dbReference type="InterPro" id="IPR009100">
    <property type="entry name" value="AcylCoA_DH/oxidase_NM_dom_sf"/>
</dbReference>
<dbReference type="EMBL" id="JAUZMZ010000330">
    <property type="protein sequence ID" value="MEE2035480.1"/>
    <property type="molecule type" value="Genomic_DNA"/>
</dbReference>
<name>A0ABU7JZP2_9NOCA</name>
<dbReference type="Gene3D" id="1.10.540.10">
    <property type="entry name" value="Acyl-CoA dehydrogenase/oxidase, N-terminal domain"/>
    <property type="match status" value="1"/>
</dbReference>
<protein>
    <submittedName>
        <fullName evidence="5">Acyl-CoA dehydrogenase family protein</fullName>
    </submittedName>
</protein>
<feature type="non-terminal residue" evidence="5">
    <location>
        <position position="114"/>
    </location>
</feature>
<keyword evidence="6" id="KW-1185">Reference proteome</keyword>
<evidence type="ECO:0000256" key="2">
    <source>
        <dbReference type="ARBA" id="ARBA00022827"/>
    </source>
</evidence>
<keyword evidence="1" id="KW-0285">Flavoprotein</keyword>
<feature type="domain" description="Acyl-CoA dehydrogenase/oxidase N-terminal" evidence="4">
    <location>
        <begin position="6"/>
        <end position="101"/>
    </location>
</feature>
<dbReference type="RefSeq" id="WP_330154781.1">
    <property type="nucleotide sequence ID" value="NZ_JAUZMZ010000330.1"/>
</dbReference>
<evidence type="ECO:0000256" key="3">
    <source>
        <dbReference type="ARBA" id="ARBA00023002"/>
    </source>
</evidence>
<evidence type="ECO:0000259" key="4">
    <source>
        <dbReference type="Pfam" id="PF02771"/>
    </source>
</evidence>
<dbReference type="Proteomes" id="UP001331936">
    <property type="component" value="Unassembled WGS sequence"/>
</dbReference>
<gene>
    <name evidence="5" type="ORF">Q8814_25820</name>
</gene>
<evidence type="ECO:0000313" key="5">
    <source>
        <dbReference type="EMBL" id="MEE2035480.1"/>
    </source>
</evidence>
<comment type="caution">
    <text evidence="5">The sequence shown here is derived from an EMBL/GenBank/DDBJ whole genome shotgun (WGS) entry which is preliminary data.</text>
</comment>
<dbReference type="Pfam" id="PF02771">
    <property type="entry name" value="Acyl-CoA_dh_N"/>
    <property type="match status" value="1"/>
</dbReference>
<proteinExistence type="predicted"/>
<dbReference type="InterPro" id="IPR013786">
    <property type="entry name" value="AcylCoA_DH/ox_N"/>
</dbReference>
<keyword evidence="2" id="KW-0274">FAD</keyword>
<dbReference type="InterPro" id="IPR037069">
    <property type="entry name" value="AcylCoA_DH/ox_N_sf"/>
</dbReference>
<reference evidence="5 6" key="1">
    <citation type="submission" date="2023-08" db="EMBL/GenBank/DDBJ databases">
        <authorList>
            <person name="Girao M."/>
            <person name="Carvalho M.F."/>
        </authorList>
    </citation>
    <scope>NUCLEOTIDE SEQUENCE [LARGE SCALE GENOMIC DNA]</scope>
    <source>
        <strain evidence="5 6">CC-R104</strain>
    </source>
</reference>
<keyword evidence="3" id="KW-0560">Oxidoreductase</keyword>
<dbReference type="PANTHER" id="PTHR43884:SF20">
    <property type="entry name" value="ACYL-COA DEHYDROGENASE FADE28"/>
    <property type="match status" value="1"/>
</dbReference>
<organism evidence="5 6">
    <name type="scientific">Rhodococcus chondri</name>
    <dbReference type="NCBI Taxonomy" id="3065941"/>
    <lineage>
        <taxon>Bacteria</taxon>
        <taxon>Bacillati</taxon>
        <taxon>Actinomycetota</taxon>
        <taxon>Actinomycetes</taxon>
        <taxon>Mycobacteriales</taxon>
        <taxon>Nocardiaceae</taxon>
        <taxon>Rhodococcus</taxon>
    </lineage>
</organism>
<sequence>MTLGLSDEDRGLRDSVRGWAGRHATPEVIRAAVEAKAETRPQYWGSLAELGMLGLHLPEEVGGAGFTLLETAIVVEELGRAMVPGPLLPTVVVSAVLHEAGRTGELAALADGSL</sequence>
<evidence type="ECO:0000313" key="6">
    <source>
        <dbReference type="Proteomes" id="UP001331936"/>
    </source>
</evidence>
<accession>A0ABU7JZP2</accession>